<feature type="domain" description="Autotransporter" evidence="1">
    <location>
        <begin position="224"/>
        <end position="505"/>
    </location>
</feature>
<sequence>MTELTNAGTLNLGMNKLEVDTYASETGAKIKSRIEKVDGELRGGNIRVSKGGNFEKTELLVSAANDIEIQDIVGNFEVVQAEGDAQVTGGKVTVGSISVDSKPITEDPKPVIDTKITEKNIVKFVAADGGYTANEQAVLASVDGVTVGDLSSGKIGGKVLSAMALQTAGSDEQRKSARMLSGESLVNNAVAAQAAATTFQRGMQTRMIAGGAMFDDKTTNGALAADNGIAGWASFNGGKTSQRGDGMSFDVKGLDGAIGVDKRVNRNTLVGASVGFGNQESKAKGLAGESKVNSVSVGLYGSHLTDTNWFVNGGASYTNHSVKTDRTVSARNASARLTGKTSGQTFGMFGEVGKRFEVSGMNIDPSVGVRVASTRLNAFDEANRDGSGNDGLKVGSQSQTSTRGVLGVRLWSEVASVAGGKVAPSLRLTYEREFSNTQSSLTSAIYGASNKFTVKGPKLGKDIFTADLGLDMQLKKQLEVRVGGNVSVRKGENALGGGISAKYRF</sequence>
<evidence type="ECO:0000313" key="3">
    <source>
        <dbReference type="Proteomes" id="UP000270216"/>
    </source>
</evidence>
<evidence type="ECO:0000313" key="2">
    <source>
        <dbReference type="EMBL" id="RSK73664.1"/>
    </source>
</evidence>
<dbReference type="InterPro" id="IPR005546">
    <property type="entry name" value="Autotransporte_beta"/>
</dbReference>
<dbReference type="EMBL" id="RWHX01000109">
    <property type="protein sequence ID" value="RSK73664.1"/>
    <property type="molecule type" value="Genomic_DNA"/>
</dbReference>
<accession>A0ABX9ZHJ3</accession>
<dbReference type="SMART" id="SM00869">
    <property type="entry name" value="Autotransporter"/>
    <property type="match status" value="1"/>
</dbReference>
<keyword evidence="3" id="KW-1185">Reference proteome</keyword>
<dbReference type="InterPro" id="IPR036709">
    <property type="entry name" value="Autotransporte_beta_dom_sf"/>
</dbReference>
<comment type="caution">
    <text evidence="2">The sequence shown here is derived from an EMBL/GenBank/DDBJ whole genome shotgun (WGS) entry which is preliminary data.</text>
</comment>
<name>A0ABX9ZHJ3_9BURK</name>
<dbReference type="Proteomes" id="UP000270216">
    <property type="component" value="Unassembled WGS sequence"/>
</dbReference>
<dbReference type="Pfam" id="PF03797">
    <property type="entry name" value="Autotransporter"/>
    <property type="match status" value="1"/>
</dbReference>
<gene>
    <name evidence="2" type="ORF">EJE83_25580</name>
</gene>
<protein>
    <submittedName>
        <fullName evidence="2">Autotransporter outer membrane beta-barrel domain-containing protein</fullName>
    </submittedName>
</protein>
<dbReference type="Gene3D" id="2.40.128.130">
    <property type="entry name" value="Autotransporter beta-domain"/>
    <property type="match status" value="1"/>
</dbReference>
<proteinExistence type="predicted"/>
<dbReference type="SUPFAM" id="SSF103515">
    <property type="entry name" value="Autotransporter"/>
    <property type="match status" value="1"/>
</dbReference>
<reference evidence="2 3" key="1">
    <citation type="submission" date="2018-12" db="EMBL/GenBank/DDBJ databases">
        <title>Whole genome sequence of a Pandoraea apista isolate from a patient with cystic fibrosis.</title>
        <authorList>
            <person name="Kenna D.T."/>
            <person name="Turton J.F."/>
        </authorList>
    </citation>
    <scope>NUCLEOTIDE SEQUENCE [LARGE SCALE GENOMIC DNA]</scope>
    <source>
        <strain evidence="2 3">Pa13324</strain>
    </source>
</reference>
<dbReference type="PROSITE" id="PS51208">
    <property type="entry name" value="AUTOTRANSPORTER"/>
    <property type="match status" value="1"/>
</dbReference>
<organism evidence="2 3">
    <name type="scientific">Pandoraea apista</name>
    <dbReference type="NCBI Taxonomy" id="93218"/>
    <lineage>
        <taxon>Bacteria</taxon>
        <taxon>Pseudomonadati</taxon>
        <taxon>Pseudomonadota</taxon>
        <taxon>Betaproteobacteria</taxon>
        <taxon>Burkholderiales</taxon>
        <taxon>Burkholderiaceae</taxon>
        <taxon>Pandoraea</taxon>
    </lineage>
</organism>
<evidence type="ECO:0000259" key="1">
    <source>
        <dbReference type="PROSITE" id="PS51208"/>
    </source>
</evidence>